<evidence type="ECO:0000313" key="8">
    <source>
        <dbReference type="Proteomes" id="UP001499979"/>
    </source>
</evidence>
<dbReference type="InterPro" id="IPR003807">
    <property type="entry name" value="DUF202"/>
</dbReference>
<feature type="domain" description="DUF202" evidence="6">
    <location>
        <begin position="4"/>
        <end position="62"/>
    </location>
</feature>
<evidence type="ECO:0000256" key="4">
    <source>
        <dbReference type="ARBA" id="ARBA00023136"/>
    </source>
</evidence>
<keyword evidence="2 5" id="KW-0812">Transmembrane</keyword>
<dbReference type="Proteomes" id="UP001499979">
    <property type="component" value="Unassembled WGS sequence"/>
</dbReference>
<organism evidence="7 8">
    <name type="scientific">Nocardioides aquiterrae</name>
    <dbReference type="NCBI Taxonomy" id="203799"/>
    <lineage>
        <taxon>Bacteria</taxon>
        <taxon>Bacillati</taxon>
        <taxon>Actinomycetota</taxon>
        <taxon>Actinomycetes</taxon>
        <taxon>Propionibacteriales</taxon>
        <taxon>Nocardioidaceae</taxon>
        <taxon>Nocardioides</taxon>
    </lineage>
</organism>
<gene>
    <name evidence="7" type="ORF">GCM10009606_32110</name>
</gene>
<dbReference type="Pfam" id="PF02656">
    <property type="entry name" value="DUF202"/>
    <property type="match status" value="1"/>
</dbReference>
<evidence type="ECO:0000256" key="1">
    <source>
        <dbReference type="ARBA" id="ARBA00004127"/>
    </source>
</evidence>
<reference evidence="8" key="1">
    <citation type="journal article" date="2019" name="Int. J. Syst. Evol. Microbiol.">
        <title>The Global Catalogue of Microorganisms (GCM) 10K type strain sequencing project: providing services to taxonomists for standard genome sequencing and annotation.</title>
        <authorList>
            <consortium name="The Broad Institute Genomics Platform"/>
            <consortium name="The Broad Institute Genome Sequencing Center for Infectious Disease"/>
            <person name="Wu L."/>
            <person name="Ma J."/>
        </authorList>
    </citation>
    <scope>NUCLEOTIDE SEQUENCE [LARGE SCALE GENOMIC DNA]</scope>
    <source>
        <strain evidence="8">JCM 11813</strain>
    </source>
</reference>
<evidence type="ECO:0000313" key="7">
    <source>
        <dbReference type="EMBL" id="GAA1151106.1"/>
    </source>
</evidence>
<evidence type="ECO:0000256" key="5">
    <source>
        <dbReference type="SAM" id="Phobius"/>
    </source>
</evidence>
<protein>
    <recommendedName>
        <fullName evidence="6">DUF202 domain-containing protein</fullName>
    </recommendedName>
</protein>
<dbReference type="RefSeq" id="WP_343908598.1">
    <property type="nucleotide sequence ID" value="NZ_BAAAJE010000016.1"/>
</dbReference>
<feature type="transmembrane region" description="Helical" evidence="5">
    <location>
        <begin position="38"/>
        <end position="58"/>
    </location>
</feature>
<proteinExistence type="predicted"/>
<keyword evidence="4 5" id="KW-0472">Membrane</keyword>
<feature type="transmembrane region" description="Helical" evidence="5">
    <location>
        <begin position="78"/>
        <end position="98"/>
    </location>
</feature>
<sequence>MNPDPGLQPERTVMAWQRTALGIGGVSALLLHHADGQIGGSLAGGAGLLVALGMLVAVELRHGRLDEDESSPMGFRAVRGLAVVTAALSLACTVVVLTRLG</sequence>
<keyword evidence="8" id="KW-1185">Reference proteome</keyword>
<comment type="subcellular location">
    <subcellularLocation>
        <location evidence="1">Endomembrane system</location>
        <topology evidence="1">Multi-pass membrane protein</topology>
    </subcellularLocation>
</comment>
<keyword evidence="3 5" id="KW-1133">Transmembrane helix</keyword>
<accession>A0ABP4F2H5</accession>
<dbReference type="EMBL" id="BAAAJE010000016">
    <property type="protein sequence ID" value="GAA1151106.1"/>
    <property type="molecule type" value="Genomic_DNA"/>
</dbReference>
<comment type="caution">
    <text evidence="7">The sequence shown here is derived from an EMBL/GenBank/DDBJ whole genome shotgun (WGS) entry which is preliminary data.</text>
</comment>
<feature type="transmembrane region" description="Helical" evidence="5">
    <location>
        <begin position="15"/>
        <end position="31"/>
    </location>
</feature>
<evidence type="ECO:0000256" key="2">
    <source>
        <dbReference type="ARBA" id="ARBA00022692"/>
    </source>
</evidence>
<name>A0ABP4F2H5_9ACTN</name>
<evidence type="ECO:0000259" key="6">
    <source>
        <dbReference type="Pfam" id="PF02656"/>
    </source>
</evidence>
<evidence type="ECO:0000256" key="3">
    <source>
        <dbReference type="ARBA" id="ARBA00022989"/>
    </source>
</evidence>